<gene>
    <name evidence="4" type="primary">LOC105266725</name>
</gene>
<name>A0A9R1TZC7_9HYME</name>
<feature type="chain" id="PRO_5040236666" evidence="2">
    <location>
        <begin position="30"/>
        <end position="128"/>
    </location>
</feature>
<evidence type="ECO:0000256" key="2">
    <source>
        <dbReference type="SAM" id="SignalP"/>
    </source>
</evidence>
<keyword evidence="3" id="KW-1185">Reference proteome</keyword>
<dbReference type="AlphaFoldDB" id="A0A9R1TZC7"/>
<sequence length="128" mass="15174">MKTRKKSNSFFKAIALLMILVISLKPSSGQSSDEKYTRGNYQMTKTQTRAREVRGIRPGSLQTARDFGKRNDRLLELKDVFDRQLKRYPIHWLLELQRYPRVTRQYERALVNTEDQRNSITRLLLQSL</sequence>
<organism evidence="3 4">
    <name type="scientific">Fopius arisanus</name>
    <dbReference type="NCBI Taxonomy" id="64838"/>
    <lineage>
        <taxon>Eukaryota</taxon>
        <taxon>Metazoa</taxon>
        <taxon>Ecdysozoa</taxon>
        <taxon>Arthropoda</taxon>
        <taxon>Hexapoda</taxon>
        <taxon>Insecta</taxon>
        <taxon>Pterygota</taxon>
        <taxon>Neoptera</taxon>
        <taxon>Endopterygota</taxon>
        <taxon>Hymenoptera</taxon>
        <taxon>Apocrita</taxon>
        <taxon>Ichneumonoidea</taxon>
        <taxon>Braconidae</taxon>
        <taxon>Opiinae</taxon>
        <taxon>Fopius</taxon>
    </lineage>
</organism>
<dbReference type="RefSeq" id="XP_011303401.1">
    <property type="nucleotide sequence ID" value="XM_011305099.1"/>
</dbReference>
<protein>
    <submittedName>
        <fullName evidence="4">Uncharacterized protein isoform X2</fullName>
    </submittedName>
</protein>
<feature type="signal peptide" evidence="2">
    <location>
        <begin position="1"/>
        <end position="29"/>
    </location>
</feature>
<accession>A0A9R1TZC7</accession>
<reference evidence="4" key="1">
    <citation type="submission" date="2025-08" db="UniProtKB">
        <authorList>
            <consortium name="RefSeq"/>
        </authorList>
    </citation>
    <scope>IDENTIFICATION</scope>
    <source>
        <strain evidence="4">USDA-PBARC FA_bdor</strain>
        <tissue evidence="4">Whole organism</tissue>
    </source>
</reference>
<dbReference type="GeneID" id="105266725"/>
<evidence type="ECO:0000313" key="4">
    <source>
        <dbReference type="RefSeq" id="XP_011303401.1"/>
    </source>
</evidence>
<evidence type="ECO:0000313" key="3">
    <source>
        <dbReference type="Proteomes" id="UP000694866"/>
    </source>
</evidence>
<dbReference type="Proteomes" id="UP000694866">
    <property type="component" value="Unplaced"/>
</dbReference>
<feature type="region of interest" description="Disordered" evidence="1">
    <location>
        <begin position="27"/>
        <end position="49"/>
    </location>
</feature>
<dbReference type="OrthoDB" id="10482237at2759"/>
<evidence type="ECO:0000256" key="1">
    <source>
        <dbReference type="SAM" id="MobiDB-lite"/>
    </source>
</evidence>
<proteinExistence type="predicted"/>
<keyword evidence="2" id="KW-0732">Signal</keyword>